<feature type="transmembrane region" description="Helical" evidence="1">
    <location>
        <begin position="228"/>
        <end position="249"/>
    </location>
</feature>
<feature type="transmembrane region" description="Helical" evidence="1">
    <location>
        <begin position="188"/>
        <end position="208"/>
    </location>
</feature>
<dbReference type="AlphaFoldDB" id="A0A6N7SB77"/>
<comment type="caution">
    <text evidence="2">The sequence shown here is derived from an EMBL/GenBank/DDBJ whole genome shotgun (WGS) entry which is preliminary data.</text>
</comment>
<evidence type="ECO:0000313" key="2">
    <source>
        <dbReference type="EMBL" id="MSA90885.1"/>
    </source>
</evidence>
<keyword evidence="1" id="KW-0812">Transmembrane</keyword>
<dbReference type="Proteomes" id="UP000433575">
    <property type="component" value="Unassembled WGS sequence"/>
</dbReference>
<evidence type="ECO:0000313" key="4">
    <source>
        <dbReference type="Proteomes" id="UP000433575"/>
    </source>
</evidence>
<dbReference type="InterPro" id="IPR050303">
    <property type="entry name" value="GatZ_KbaZ_carbometab"/>
</dbReference>
<evidence type="ECO:0000256" key="1">
    <source>
        <dbReference type="SAM" id="Phobius"/>
    </source>
</evidence>
<dbReference type="OrthoDB" id="9795582at2"/>
<accession>A0A6N7SB77</accession>
<keyword evidence="1" id="KW-1133">Transmembrane helix</keyword>
<feature type="transmembrane region" description="Helical" evidence="1">
    <location>
        <begin position="121"/>
        <end position="139"/>
    </location>
</feature>
<gene>
    <name evidence="3" type="ORF">GKD88_15925</name>
    <name evidence="2" type="ORF">GKE08_16250</name>
</gene>
<keyword evidence="5" id="KW-1185">Reference proteome</keyword>
<dbReference type="PROSITE" id="PS51108">
    <property type="entry name" value="PTS_EIID"/>
    <property type="match status" value="1"/>
</dbReference>
<sequence length="277" mass="29893">MSNPKLDQLANDNRWLRKVLLAHYNVAGVCFTFERMMMPGMANMFIKIREDLYPGDPEKQKELIKNHAVFYNTQPNLGAIVPGVVLGLEIERAKNNSIDNELIQSIKQALAGPFAGIGDSLIQGLLIPILLSIGISLSADGSPLGAILGVAVFFGINIPLVWFLFKTGVKMGISGAEKLMDSDLKDRAVNAIEMLGIIVIGAVVASTANVQTGLAITASGSTTSIQSVIDSILPGLLTILSTVLIYWLIKYKKGRAMRIMVAMFLISVLGYFTGILI</sequence>
<dbReference type="GeneID" id="42457759"/>
<organism evidence="2 4">
    <name type="scientific">Holdemania massiliensis</name>
    <dbReference type="NCBI Taxonomy" id="1468449"/>
    <lineage>
        <taxon>Bacteria</taxon>
        <taxon>Bacillati</taxon>
        <taxon>Bacillota</taxon>
        <taxon>Erysipelotrichia</taxon>
        <taxon>Erysipelotrichales</taxon>
        <taxon>Erysipelotrichaceae</taxon>
        <taxon>Holdemania</taxon>
    </lineage>
</organism>
<dbReference type="InterPro" id="IPR004704">
    <property type="entry name" value="PTS_IID_man"/>
</dbReference>
<evidence type="ECO:0000313" key="3">
    <source>
        <dbReference type="EMBL" id="MSC34616.1"/>
    </source>
</evidence>
<feature type="transmembrane region" description="Helical" evidence="1">
    <location>
        <begin position="256"/>
        <end position="276"/>
    </location>
</feature>
<dbReference type="Proteomes" id="UP000480929">
    <property type="component" value="Unassembled WGS sequence"/>
</dbReference>
<dbReference type="PANTHER" id="PTHR32502:SF23">
    <property type="entry name" value="TRANSPORT PROTEIN, PTS SYSTEM"/>
    <property type="match status" value="1"/>
</dbReference>
<feature type="transmembrane region" description="Helical" evidence="1">
    <location>
        <begin position="145"/>
        <end position="165"/>
    </location>
</feature>
<dbReference type="PANTHER" id="PTHR32502">
    <property type="entry name" value="N-ACETYLGALACTOSAMINE PERMEASE II COMPONENT-RELATED"/>
    <property type="match status" value="1"/>
</dbReference>
<dbReference type="EMBL" id="WKPI01000039">
    <property type="protein sequence ID" value="MSC34616.1"/>
    <property type="molecule type" value="Genomic_DNA"/>
</dbReference>
<dbReference type="Pfam" id="PF03613">
    <property type="entry name" value="EIID-AGA"/>
    <property type="match status" value="1"/>
</dbReference>
<proteinExistence type="predicted"/>
<dbReference type="RefSeq" id="WP_020225981.1">
    <property type="nucleotide sequence ID" value="NZ_AP031450.1"/>
</dbReference>
<reference evidence="4 5" key="1">
    <citation type="journal article" date="2019" name="Nat. Med.">
        <title>A library of human gut bacterial isolates paired with longitudinal multiomics data enables mechanistic microbiome research.</title>
        <authorList>
            <person name="Poyet M."/>
            <person name="Groussin M."/>
            <person name="Gibbons S.M."/>
            <person name="Avila-Pacheco J."/>
            <person name="Jiang X."/>
            <person name="Kearney S.M."/>
            <person name="Perrotta A.R."/>
            <person name="Berdy B."/>
            <person name="Zhao S."/>
            <person name="Lieberman T.D."/>
            <person name="Swanson P.K."/>
            <person name="Smith M."/>
            <person name="Roesemann S."/>
            <person name="Alexander J.E."/>
            <person name="Rich S.A."/>
            <person name="Livny J."/>
            <person name="Vlamakis H."/>
            <person name="Clish C."/>
            <person name="Bullock K."/>
            <person name="Deik A."/>
            <person name="Scott J."/>
            <person name="Pierce K.A."/>
            <person name="Xavier R.J."/>
            <person name="Alm E.J."/>
        </authorList>
    </citation>
    <scope>NUCLEOTIDE SEQUENCE [LARGE SCALE GENOMIC DNA]</scope>
    <source>
        <strain evidence="2 4">BIOML-A4</strain>
        <strain evidence="3 5">BIOML-A5</strain>
    </source>
</reference>
<dbReference type="GO" id="GO:0009401">
    <property type="term" value="P:phosphoenolpyruvate-dependent sugar phosphotransferase system"/>
    <property type="evidence" value="ECO:0007669"/>
    <property type="project" value="InterPro"/>
</dbReference>
<dbReference type="GO" id="GO:0005886">
    <property type="term" value="C:plasma membrane"/>
    <property type="evidence" value="ECO:0007669"/>
    <property type="project" value="TreeGrafter"/>
</dbReference>
<protein>
    <submittedName>
        <fullName evidence="2">PTS system mannose/fructose/sorbose family transporter subunit IID</fullName>
    </submittedName>
</protein>
<keyword evidence="1" id="KW-0472">Membrane</keyword>
<name>A0A6N7SB77_9FIRM</name>
<evidence type="ECO:0000313" key="5">
    <source>
        <dbReference type="Proteomes" id="UP000480929"/>
    </source>
</evidence>
<dbReference type="EMBL" id="WKPJ01000037">
    <property type="protein sequence ID" value="MSA90885.1"/>
    <property type="molecule type" value="Genomic_DNA"/>
</dbReference>